<evidence type="ECO:0000256" key="1">
    <source>
        <dbReference type="SAM" id="MobiDB-lite"/>
    </source>
</evidence>
<sequence>MAVDGGSRRRLVSAGAAAGDNGGGWCLKTEQNKGRQRRENRGRVAPLGAGESNGGSGDFRWLEWAAADGRSPAAEAARGRGKARQRRGGGSRAWVAEEKREGFGFYLTSFVCFPFYF</sequence>
<dbReference type="EMBL" id="GISG01098048">
    <property type="protein sequence ID" value="MBA4636073.1"/>
    <property type="molecule type" value="Transcribed_RNA"/>
</dbReference>
<dbReference type="AlphaFoldDB" id="A0A7C8Z8L0"/>
<proteinExistence type="predicted"/>
<protein>
    <submittedName>
        <fullName evidence="2">Uncharacterized protein</fullName>
    </submittedName>
</protein>
<evidence type="ECO:0000313" key="2">
    <source>
        <dbReference type="EMBL" id="MBA4636073.1"/>
    </source>
</evidence>
<feature type="compositionally biased region" description="Basic residues" evidence="1">
    <location>
        <begin position="79"/>
        <end position="89"/>
    </location>
</feature>
<feature type="region of interest" description="Disordered" evidence="1">
    <location>
        <begin position="1"/>
        <end position="54"/>
    </location>
</feature>
<reference evidence="2" key="1">
    <citation type="journal article" date="2013" name="J. Plant Res.">
        <title>Effect of fungi and light on seed germination of three Opuntia species from semiarid lands of central Mexico.</title>
        <authorList>
            <person name="Delgado-Sanchez P."/>
            <person name="Jimenez-Bremont J.F."/>
            <person name="Guerrero-Gonzalez Mde L."/>
            <person name="Flores J."/>
        </authorList>
    </citation>
    <scope>NUCLEOTIDE SEQUENCE</scope>
    <source>
        <tissue evidence="2">Cladode</tissue>
    </source>
</reference>
<feature type="region of interest" description="Disordered" evidence="1">
    <location>
        <begin position="72"/>
        <end position="93"/>
    </location>
</feature>
<organism evidence="2">
    <name type="scientific">Opuntia streptacantha</name>
    <name type="common">Prickly pear cactus</name>
    <name type="synonym">Opuntia cardona</name>
    <dbReference type="NCBI Taxonomy" id="393608"/>
    <lineage>
        <taxon>Eukaryota</taxon>
        <taxon>Viridiplantae</taxon>
        <taxon>Streptophyta</taxon>
        <taxon>Embryophyta</taxon>
        <taxon>Tracheophyta</taxon>
        <taxon>Spermatophyta</taxon>
        <taxon>Magnoliopsida</taxon>
        <taxon>eudicotyledons</taxon>
        <taxon>Gunneridae</taxon>
        <taxon>Pentapetalae</taxon>
        <taxon>Caryophyllales</taxon>
        <taxon>Cactineae</taxon>
        <taxon>Cactaceae</taxon>
        <taxon>Opuntioideae</taxon>
        <taxon>Opuntia</taxon>
    </lineage>
</organism>
<accession>A0A7C8Z8L0</accession>
<feature type="compositionally biased region" description="Basic and acidic residues" evidence="1">
    <location>
        <begin position="30"/>
        <end position="42"/>
    </location>
</feature>
<name>A0A7C8Z8L0_OPUST</name>
<reference evidence="2" key="2">
    <citation type="submission" date="2020-07" db="EMBL/GenBank/DDBJ databases">
        <authorList>
            <person name="Vera ALvarez R."/>
            <person name="Arias-Moreno D.M."/>
            <person name="Jimenez-Jacinto V."/>
            <person name="Jimenez-Bremont J.F."/>
            <person name="Swaminathan K."/>
            <person name="Moose S.P."/>
            <person name="Guerrero-Gonzalez M.L."/>
            <person name="Marino-Ramirez L."/>
            <person name="Landsman D."/>
            <person name="Rodriguez-Kessler M."/>
            <person name="Delgado-Sanchez P."/>
        </authorList>
    </citation>
    <scope>NUCLEOTIDE SEQUENCE</scope>
    <source>
        <tissue evidence="2">Cladode</tissue>
    </source>
</reference>